<evidence type="ECO:0000313" key="2">
    <source>
        <dbReference type="EMBL" id="MBP1906992.1"/>
    </source>
</evidence>
<keyword evidence="1" id="KW-0812">Transmembrane</keyword>
<dbReference type="EMBL" id="JAGGKG010000020">
    <property type="protein sequence ID" value="MBP1906992.1"/>
    <property type="molecule type" value="Genomic_DNA"/>
</dbReference>
<sequence>MIPFMGYILLCYGVAAIAVHAMYRWHVHRHPKSVKRVHYVLITQNHENQMEWVLRALHWYSKMKGVALRVTLLDNESNDDTLAIAQKMEKHGMEITVVQAKDQQAEELLSRPFSQKGTVNETTEFTKAKLGDGTKKTLEVEFNEEKQFCIDLRLPQEVNRIPYVQV</sequence>
<evidence type="ECO:0000256" key="1">
    <source>
        <dbReference type="SAM" id="Phobius"/>
    </source>
</evidence>
<accession>A0ABS4FWN7</accession>
<name>A0ABS4FWN7_9BACL</name>
<protein>
    <recommendedName>
        <fullName evidence="4">Glycosyltransferase 2-like domain-containing protein</fullName>
    </recommendedName>
</protein>
<keyword evidence="1" id="KW-0472">Membrane</keyword>
<comment type="caution">
    <text evidence="2">The sequence shown here is derived from an EMBL/GenBank/DDBJ whole genome shotgun (WGS) entry which is preliminary data.</text>
</comment>
<dbReference type="RefSeq" id="WP_210090578.1">
    <property type="nucleotide sequence ID" value="NZ_JAGGKG010000020.1"/>
</dbReference>
<keyword evidence="1" id="KW-1133">Transmembrane helix</keyword>
<proteinExistence type="predicted"/>
<feature type="transmembrane region" description="Helical" evidence="1">
    <location>
        <begin position="6"/>
        <end position="26"/>
    </location>
</feature>
<gene>
    <name evidence="2" type="ORF">J2Z32_003657</name>
</gene>
<reference evidence="2 3" key="1">
    <citation type="submission" date="2021-03" db="EMBL/GenBank/DDBJ databases">
        <title>Genomic Encyclopedia of Type Strains, Phase IV (KMG-IV): sequencing the most valuable type-strain genomes for metagenomic binning, comparative biology and taxonomic classification.</title>
        <authorList>
            <person name="Goeker M."/>
        </authorList>
    </citation>
    <scope>NUCLEOTIDE SEQUENCE [LARGE SCALE GENOMIC DNA]</scope>
    <source>
        <strain evidence="2 3">DSM 14349</strain>
    </source>
</reference>
<evidence type="ECO:0000313" key="3">
    <source>
        <dbReference type="Proteomes" id="UP001519272"/>
    </source>
</evidence>
<organism evidence="2 3">
    <name type="scientific">Paenibacillus turicensis</name>
    <dbReference type="NCBI Taxonomy" id="160487"/>
    <lineage>
        <taxon>Bacteria</taxon>
        <taxon>Bacillati</taxon>
        <taxon>Bacillota</taxon>
        <taxon>Bacilli</taxon>
        <taxon>Bacillales</taxon>
        <taxon>Paenibacillaceae</taxon>
        <taxon>Paenibacillus</taxon>
    </lineage>
</organism>
<dbReference type="Proteomes" id="UP001519272">
    <property type="component" value="Unassembled WGS sequence"/>
</dbReference>
<keyword evidence="3" id="KW-1185">Reference proteome</keyword>
<evidence type="ECO:0008006" key="4">
    <source>
        <dbReference type="Google" id="ProtNLM"/>
    </source>
</evidence>